<dbReference type="GeneID" id="90612323"/>
<dbReference type="RefSeq" id="WP_143549236.1">
    <property type="nucleotide sequence ID" value="NZ_NIZW01000009.1"/>
</dbReference>
<protein>
    <submittedName>
        <fullName evidence="1">Uncharacterized protein</fullName>
    </submittedName>
</protein>
<dbReference type="AlphaFoldDB" id="A0A2G1W788"/>
<dbReference type="Proteomes" id="UP000225740">
    <property type="component" value="Unassembled WGS sequence"/>
</dbReference>
<name>A0A2G1W788_9BACT</name>
<dbReference type="OrthoDB" id="9146593at2"/>
<evidence type="ECO:0000313" key="2">
    <source>
        <dbReference type="Proteomes" id="UP000225740"/>
    </source>
</evidence>
<organism evidence="1 2">
    <name type="scientific">Rhodopirellula bahusiensis</name>
    <dbReference type="NCBI Taxonomy" id="2014065"/>
    <lineage>
        <taxon>Bacteria</taxon>
        <taxon>Pseudomonadati</taxon>
        <taxon>Planctomycetota</taxon>
        <taxon>Planctomycetia</taxon>
        <taxon>Pirellulales</taxon>
        <taxon>Pirellulaceae</taxon>
        <taxon>Rhodopirellula</taxon>
    </lineage>
</organism>
<comment type="caution">
    <text evidence="1">The sequence shown here is derived from an EMBL/GenBank/DDBJ whole genome shotgun (WGS) entry which is preliminary data.</text>
</comment>
<gene>
    <name evidence="1" type="ORF">CEE69_13485</name>
</gene>
<proteinExistence type="predicted"/>
<sequence length="91" mass="10306">MKTRTSNGKLPLMVGERRRLIVWGSNLCDANTHHAKNLPVFLAGGGYEHGRYINLRNNGDHPLCNLFLRLRQDAEVETDTFGQSTAALRWN</sequence>
<accession>A0A2G1W788</accession>
<evidence type="ECO:0000313" key="1">
    <source>
        <dbReference type="EMBL" id="PHQ34871.1"/>
    </source>
</evidence>
<dbReference type="EMBL" id="NIZW01000009">
    <property type="protein sequence ID" value="PHQ34871.1"/>
    <property type="molecule type" value="Genomic_DNA"/>
</dbReference>
<keyword evidence="2" id="KW-1185">Reference proteome</keyword>
<reference evidence="1 2" key="1">
    <citation type="submission" date="2017-06" db="EMBL/GenBank/DDBJ databases">
        <title>Description of Rhodopirellula bahusiensis sp. nov.</title>
        <authorList>
            <person name="Kizina J."/>
            <person name="Harder J."/>
        </authorList>
    </citation>
    <scope>NUCLEOTIDE SEQUENCE [LARGE SCALE GENOMIC DNA]</scope>
    <source>
        <strain evidence="1 2">SWK21</strain>
    </source>
</reference>